<evidence type="ECO:0000313" key="1">
    <source>
        <dbReference type="EMBL" id="KEF37320.1"/>
    </source>
</evidence>
<sequence length="127" mass="14829">MLIKEIKGYELEKAAPNTSEDFFNRSEVTFIDNGTEKTFHLLYVRYFDEIFNEFVPYENDPVFTAGGKEVHFKDIIGLVCMLKNPELKNRKRVYINEKSELQEYCKGIDYDKLPGIVEQISKGGFEL</sequence>
<gene>
    <name evidence="1" type="ORF">M670_03354</name>
</gene>
<dbReference type="PATRIC" id="fig|1348973.3.peg.3234"/>
<dbReference type="RefSeq" id="WP_003332999.1">
    <property type="nucleotide sequence ID" value="NZ_JJRY01000015.1"/>
</dbReference>
<dbReference type="AlphaFoldDB" id="A0A072NVP9"/>
<evidence type="ECO:0000313" key="2">
    <source>
        <dbReference type="Proteomes" id="UP000027936"/>
    </source>
</evidence>
<dbReference type="EMBL" id="JJRY01000015">
    <property type="protein sequence ID" value="KEF37320.1"/>
    <property type="molecule type" value="Genomic_DNA"/>
</dbReference>
<accession>A0A072NVP9</accession>
<reference evidence="1 2" key="1">
    <citation type="submission" date="2014-04" db="EMBL/GenBank/DDBJ databases">
        <title>Draft genome sequence of Bacillus azotoformans MEV2011, a (co-) denitrifying strain unable to grow in the presence of oxygen.</title>
        <authorList>
            <person name="Nielsen M."/>
            <person name="Schreiber L."/>
            <person name="Finster K."/>
            <person name="Schramm A."/>
        </authorList>
    </citation>
    <scope>NUCLEOTIDE SEQUENCE [LARGE SCALE GENOMIC DNA]</scope>
    <source>
        <strain evidence="1 2">MEV2011</strain>
    </source>
</reference>
<name>A0A072NVP9_SCHAZ</name>
<protein>
    <submittedName>
        <fullName evidence="1">Uncharacterized protein</fullName>
    </submittedName>
</protein>
<dbReference type="OrthoDB" id="2475704at2"/>
<dbReference type="Proteomes" id="UP000027936">
    <property type="component" value="Unassembled WGS sequence"/>
</dbReference>
<proteinExistence type="predicted"/>
<organism evidence="1 2">
    <name type="scientific">Schinkia azotoformans MEV2011</name>
    <dbReference type="NCBI Taxonomy" id="1348973"/>
    <lineage>
        <taxon>Bacteria</taxon>
        <taxon>Bacillati</taxon>
        <taxon>Bacillota</taxon>
        <taxon>Bacilli</taxon>
        <taxon>Bacillales</taxon>
        <taxon>Bacillaceae</taxon>
        <taxon>Calidifontibacillus/Schinkia group</taxon>
        <taxon>Schinkia</taxon>
    </lineage>
</organism>
<comment type="caution">
    <text evidence="1">The sequence shown here is derived from an EMBL/GenBank/DDBJ whole genome shotgun (WGS) entry which is preliminary data.</text>
</comment>
<dbReference type="GeneID" id="89471244"/>